<organism evidence="7 8">
    <name type="scientific">Streptomyces justiciae</name>
    <dbReference type="NCBI Taxonomy" id="2780140"/>
    <lineage>
        <taxon>Bacteria</taxon>
        <taxon>Bacillati</taxon>
        <taxon>Actinomycetota</taxon>
        <taxon>Actinomycetes</taxon>
        <taxon>Kitasatosporales</taxon>
        <taxon>Streptomycetaceae</taxon>
        <taxon>Streptomyces</taxon>
    </lineage>
</organism>
<protein>
    <submittedName>
        <fullName evidence="7">GMC oxidoreductase</fullName>
    </submittedName>
</protein>
<keyword evidence="8" id="KW-1185">Reference proteome</keyword>
<evidence type="ECO:0000256" key="2">
    <source>
        <dbReference type="ARBA" id="ARBA00010790"/>
    </source>
</evidence>
<reference evidence="8" key="1">
    <citation type="submission" date="2023-07" db="EMBL/GenBank/DDBJ databases">
        <title>Draft genome sequence of the endophytic actinobacterium Streptomyces justiciae WPN32, a potential antibiotic producer.</title>
        <authorList>
            <person name="Yasawong M."/>
            <person name="Pana W."/>
            <person name="Ganta P."/>
            <person name="Santapan N."/>
            <person name="Songngamsuk T."/>
            <person name="Phatcharaharikarn M."/>
            <person name="Kerdtoob S."/>
            <person name="Nantapong N."/>
        </authorList>
    </citation>
    <scope>NUCLEOTIDE SEQUENCE [LARGE SCALE GENOMIC DNA]</scope>
    <source>
        <strain evidence="8">WPN32</strain>
    </source>
</reference>
<proteinExistence type="inferred from homology"/>
<gene>
    <name evidence="7" type="ORF">RQC66_02580</name>
</gene>
<feature type="domain" description="Glucose-methanol-choline oxidoreductase C-terminal" evidence="6">
    <location>
        <begin position="14"/>
        <end position="121"/>
    </location>
</feature>
<evidence type="ECO:0000259" key="6">
    <source>
        <dbReference type="Pfam" id="PF05199"/>
    </source>
</evidence>
<dbReference type="PANTHER" id="PTHR42784">
    <property type="entry name" value="PYRANOSE 2-OXIDASE"/>
    <property type="match status" value="1"/>
</dbReference>
<evidence type="ECO:0000256" key="1">
    <source>
        <dbReference type="ARBA" id="ARBA00001974"/>
    </source>
</evidence>
<comment type="similarity">
    <text evidence="2">Belongs to the GMC oxidoreductase family.</text>
</comment>
<dbReference type="PANTHER" id="PTHR42784:SF1">
    <property type="entry name" value="PYRANOSE 2-OXIDASE"/>
    <property type="match status" value="1"/>
</dbReference>
<evidence type="ECO:0000256" key="4">
    <source>
        <dbReference type="ARBA" id="ARBA00022827"/>
    </source>
</evidence>
<name>A0ABU3LK45_9ACTN</name>
<dbReference type="SUPFAM" id="SSF51905">
    <property type="entry name" value="FAD/NAD(P)-binding domain"/>
    <property type="match status" value="1"/>
</dbReference>
<comment type="cofactor">
    <cofactor evidence="1">
        <name>FAD</name>
        <dbReference type="ChEBI" id="CHEBI:57692"/>
    </cofactor>
</comment>
<dbReference type="EMBL" id="JAVTLL010000002">
    <property type="protein sequence ID" value="MDT7839612.1"/>
    <property type="molecule type" value="Genomic_DNA"/>
</dbReference>
<evidence type="ECO:0000313" key="7">
    <source>
        <dbReference type="EMBL" id="MDT7839612.1"/>
    </source>
</evidence>
<dbReference type="RefSeq" id="WP_314198262.1">
    <property type="nucleotide sequence ID" value="NZ_JAVTLL010000002.1"/>
</dbReference>
<evidence type="ECO:0000313" key="8">
    <source>
        <dbReference type="Proteomes" id="UP001257948"/>
    </source>
</evidence>
<dbReference type="InterPro" id="IPR036188">
    <property type="entry name" value="FAD/NAD-bd_sf"/>
</dbReference>
<dbReference type="InterPro" id="IPR051473">
    <property type="entry name" value="P2Ox-like"/>
</dbReference>
<evidence type="ECO:0000256" key="3">
    <source>
        <dbReference type="ARBA" id="ARBA00022630"/>
    </source>
</evidence>
<keyword evidence="3" id="KW-0285">Flavoprotein</keyword>
<sequence>MTAEDRVAFDDHTVDAYELPDIRVHHHCTERDLATIEAAKKAVAAAATAVGIPLGDDPVLLPAGSSLHYQGSTRMGPADDGTSVCDSHSRVWNVQGLWVAGNNVIPTPTACNPTLTSVALAVRGAGPLVDHLRATAGDRTTGRRATVSTV</sequence>
<dbReference type="InterPro" id="IPR007867">
    <property type="entry name" value="GMC_OxRtase_C"/>
</dbReference>
<dbReference type="SUPFAM" id="SSF54373">
    <property type="entry name" value="FAD-linked reductases, C-terminal domain"/>
    <property type="match status" value="1"/>
</dbReference>
<dbReference type="Proteomes" id="UP001257948">
    <property type="component" value="Unassembled WGS sequence"/>
</dbReference>
<keyword evidence="4" id="KW-0274">FAD</keyword>
<comment type="caution">
    <text evidence="7">The sequence shown here is derived from an EMBL/GenBank/DDBJ whole genome shotgun (WGS) entry which is preliminary data.</text>
</comment>
<accession>A0ABU3LK45</accession>
<dbReference type="Gene3D" id="3.50.50.60">
    <property type="entry name" value="FAD/NAD(P)-binding domain"/>
    <property type="match status" value="1"/>
</dbReference>
<keyword evidence="5" id="KW-0560">Oxidoreductase</keyword>
<evidence type="ECO:0000256" key="5">
    <source>
        <dbReference type="ARBA" id="ARBA00023002"/>
    </source>
</evidence>
<dbReference type="Pfam" id="PF05199">
    <property type="entry name" value="GMC_oxred_C"/>
    <property type="match status" value="1"/>
</dbReference>